<evidence type="ECO:0000256" key="1">
    <source>
        <dbReference type="ARBA" id="ARBA00022574"/>
    </source>
</evidence>
<gene>
    <name evidence="5" type="ORF">WJX72_009214</name>
</gene>
<dbReference type="InterPro" id="IPR019775">
    <property type="entry name" value="WD40_repeat_CS"/>
</dbReference>
<proteinExistence type="predicted"/>
<keyword evidence="2" id="KW-0677">Repeat</keyword>
<feature type="compositionally biased region" description="Basic residues" evidence="4">
    <location>
        <begin position="308"/>
        <end position="324"/>
    </location>
</feature>
<protein>
    <submittedName>
        <fullName evidence="5">Uncharacterized protein</fullName>
    </submittedName>
</protein>
<dbReference type="Gene3D" id="2.130.10.10">
    <property type="entry name" value="YVTN repeat-like/Quinoprotein amine dehydrogenase"/>
    <property type="match status" value="2"/>
</dbReference>
<feature type="compositionally biased region" description="Basic and acidic residues" evidence="4">
    <location>
        <begin position="417"/>
        <end position="430"/>
    </location>
</feature>
<dbReference type="InterPro" id="IPR036322">
    <property type="entry name" value="WD40_repeat_dom_sf"/>
</dbReference>
<dbReference type="PROSITE" id="PS50294">
    <property type="entry name" value="WD_REPEATS_REGION"/>
    <property type="match status" value="1"/>
</dbReference>
<feature type="repeat" description="WD" evidence="3">
    <location>
        <begin position="1"/>
        <end position="32"/>
    </location>
</feature>
<name>A0AAW1PUB0_9CHLO</name>
<dbReference type="Pfam" id="PF00400">
    <property type="entry name" value="WD40"/>
    <property type="match status" value="2"/>
</dbReference>
<organism evidence="5 6">
    <name type="scientific">[Myrmecia] bisecta</name>
    <dbReference type="NCBI Taxonomy" id="41462"/>
    <lineage>
        <taxon>Eukaryota</taxon>
        <taxon>Viridiplantae</taxon>
        <taxon>Chlorophyta</taxon>
        <taxon>core chlorophytes</taxon>
        <taxon>Trebouxiophyceae</taxon>
        <taxon>Trebouxiales</taxon>
        <taxon>Trebouxiaceae</taxon>
        <taxon>Myrmecia</taxon>
    </lineage>
</organism>
<feature type="region of interest" description="Disordered" evidence="4">
    <location>
        <begin position="393"/>
        <end position="486"/>
    </location>
</feature>
<sequence length="533" mass="57429">MGLLPSLNLLVTGGQDRMVRLWNLDAGTLLSTSKPCGGTVRALAMDADMLVSAGPQSGSIKLWRAEDAVGCAAHFDLAAPIRLAGCHTGPITSLALTDSSFYSASWDYCVRVWERQTLECSSVLRFDDWVWGVSRRGPNLLIAAGSNCAYVHDAATHKQLRALQNVHNIPYPRHLRLEGTRDGRLMFTGASDGCLLAHDLRTSSSKPAATLWQQQGAFTDLAFEDPCLSAALDTGAVLLLNVEAAMRKGNDLRAVKDASAGGIPLKRQMPSLGLPGMCIEMADQWLACGGENDTVRTWEFSIPVPHQRAQRTKAPRRNRARHAAAHSDAALPEASDAGPYHSLGQRGQHSTADGWSGGAADLEHEGDELDQAAELTDEDRCLLAHHSDSQDLTIDSDQLEWSGDGHPDDDMQEDREEPSSHFHDSRHSVTDVHQQWAEDEGAKPSKRSNRHASKQAHKQKAASRMGGEAGSAGRPRMSRGGGVIGPRAQVVVPSPVAHGLASADTGRVSPSMHAWQIVRPRPVVVAASQDTED</sequence>
<dbReference type="EMBL" id="JALJOR010000008">
    <property type="protein sequence ID" value="KAK9813111.1"/>
    <property type="molecule type" value="Genomic_DNA"/>
</dbReference>
<dbReference type="PANTHER" id="PTHR19855:SF11">
    <property type="entry name" value="RIBOSOME BIOGENESIS PROTEIN WDR12"/>
    <property type="match status" value="1"/>
</dbReference>
<dbReference type="Proteomes" id="UP001489004">
    <property type="component" value="Unassembled WGS sequence"/>
</dbReference>
<dbReference type="PROSITE" id="PS00678">
    <property type="entry name" value="WD_REPEATS_1"/>
    <property type="match status" value="1"/>
</dbReference>
<dbReference type="SMART" id="SM00320">
    <property type="entry name" value="WD40"/>
    <property type="match status" value="4"/>
</dbReference>
<dbReference type="SUPFAM" id="SSF50978">
    <property type="entry name" value="WD40 repeat-like"/>
    <property type="match status" value="1"/>
</dbReference>
<dbReference type="AlphaFoldDB" id="A0AAW1PUB0"/>
<dbReference type="PANTHER" id="PTHR19855">
    <property type="entry name" value="WD40 REPEAT PROTEIN 12, 37"/>
    <property type="match status" value="1"/>
</dbReference>
<dbReference type="InterPro" id="IPR015943">
    <property type="entry name" value="WD40/YVTN_repeat-like_dom_sf"/>
</dbReference>
<dbReference type="InterPro" id="IPR001680">
    <property type="entry name" value="WD40_rpt"/>
</dbReference>
<feature type="region of interest" description="Disordered" evidence="4">
    <location>
        <begin position="301"/>
        <end position="362"/>
    </location>
</feature>
<evidence type="ECO:0000256" key="3">
    <source>
        <dbReference type="PROSITE-ProRule" id="PRU00221"/>
    </source>
</evidence>
<feature type="compositionally biased region" description="Basic residues" evidence="4">
    <location>
        <begin position="444"/>
        <end position="461"/>
    </location>
</feature>
<reference evidence="5 6" key="1">
    <citation type="journal article" date="2024" name="Nat. Commun.">
        <title>Phylogenomics reveals the evolutionary origins of lichenization in chlorophyte algae.</title>
        <authorList>
            <person name="Puginier C."/>
            <person name="Libourel C."/>
            <person name="Otte J."/>
            <person name="Skaloud P."/>
            <person name="Haon M."/>
            <person name="Grisel S."/>
            <person name="Petersen M."/>
            <person name="Berrin J.G."/>
            <person name="Delaux P.M."/>
            <person name="Dal Grande F."/>
            <person name="Keller J."/>
        </authorList>
    </citation>
    <scope>NUCLEOTIDE SEQUENCE [LARGE SCALE GENOMIC DNA]</scope>
    <source>
        <strain evidence="5 6">SAG 2043</strain>
    </source>
</reference>
<accession>A0AAW1PUB0</accession>
<evidence type="ECO:0000256" key="4">
    <source>
        <dbReference type="SAM" id="MobiDB-lite"/>
    </source>
</evidence>
<keyword evidence="6" id="KW-1185">Reference proteome</keyword>
<comment type="caution">
    <text evidence="5">The sequence shown here is derived from an EMBL/GenBank/DDBJ whole genome shotgun (WGS) entry which is preliminary data.</text>
</comment>
<feature type="compositionally biased region" description="Low complexity" evidence="4">
    <location>
        <begin position="326"/>
        <end position="335"/>
    </location>
</feature>
<keyword evidence="1 3" id="KW-0853">WD repeat</keyword>
<dbReference type="PROSITE" id="PS50082">
    <property type="entry name" value="WD_REPEATS_2"/>
    <property type="match status" value="1"/>
</dbReference>
<evidence type="ECO:0000256" key="2">
    <source>
        <dbReference type="ARBA" id="ARBA00022737"/>
    </source>
</evidence>
<evidence type="ECO:0000313" key="6">
    <source>
        <dbReference type="Proteomes" id="UP001489004"/>
    </source>
</evidence>
<evidence type="ECO:0000313" key="5">
    <source>
        <dbReference type="EMBL" id="KAK9813111.1"/>
    </source>
</evidence>